<reference evidence="1" key="1">
    <citation type="submission" date="2018-11" db="EMBL/GenBank/DDBJ databases">
        <title>The sequence and de novo assembly of Larimichthys crocea genome using PacBio and Hi-C technologies.</title>
        <authorList>
            <person name="Xu P."/>
            <person name="Chen B."/>
            <person name="Zhou Z."/>
            <person name="Ke Q."/>
            <person name="Wu Y."/>
            <person name="Bai H."/>
            <person name="Pu F."/>
        </authorList>
    </citation>
    <scope>NUCLEOTIDE SEQUENCE</scope>
    <source>
        <tissue evidence="1">Muscle</tissue>
    </source>
</reference>
<dbReference type="Proteomes" id="UP000793456">
    <property type="component" value="Chromosome V"/>
</dbReference>
<comment type="caution">
    <text evidence="1">The sequence shown here is derived from an EMBL/GenBank/DDBJ whole genome shotgun (WGS) entry which is preliminary data.</text>
</comment>
<keyword evidence="2" id="KW-1185">Reference proteome</keyword>
<evidence type="ECO:0000313" key="2">
    <source>
        <dbReference type="Proteomes" id="UP000793456"/>
    </source>
</evidence>
<proteinExistence type="predicted"/>
<evidence type="ECO:0000313" key="1">
    <source>
        <dbReference type="EMBL" id="TMS18765.1"/>
    </source>
</evidence>
<sequence length="81" mass="9140">MDVNEGQGRSCRRKLPPSLFSLLTAGHSEGMASQPLFEDLCLRIDSILLSLILVSGKEDSEFYFKTSQDHNCRDITTHRNL</sequence>
<name>A0ACD3RH67_LARCR</name>
<gene>
    <name evidence="1" type="ORF">E3U43_003086</name>
</gene>
<dbReference type="EMBL" id="CM011678">
    <property type="protein sequence ID" value="TMS18765.1"/>
    <property type="molecule type" value="Genomic_DNA"/>
</dbReference>
<organism evidence="1 2">
    <name type="scientific">Larimichthys crocea</name>
    <name type="common">Large yellow croaker</name>
    <name type="synonym">Pseudosciaena crocea</name>
    <dbReference type="NCBI Taxonomy" id="215358"/>
    <lineage>
        <taxon>Eukaryota</taxon>
        <taxon>Metazoa</taxon>
        <taxon>Chordata</taxon>
        <taxon>Craniata</taxon>
        <taxon>Vertebrata</taxon>
        <taxon>Euteleostomi</taxon>
        <taxon>Actinopterygii</taxon>
        <taxon>Neopterygii</taxon>
        <taxon>Teleostei</taxon>
        <taxon>Neoteleostei</taxon>
        <taxon>Acanthomorphata</taxon>
        <taxon>Eupercaria</taxon>
        <taxon>Sciaenidae</taxon>
        <taxon>Larimichthys</taxon>
    </lineage>
</organism>
<accession>A0ACD3RH67</accession>
<protein>
    <submittedName>
        <fullName evidence="1">Uncharacterized protein</fullName>
    </submittedName>
</protein>